<evidence type="ECO:0000256" key="12">
    <source>
        <dbReference type="ARBA" id="ARBA00034430"/>
    </source>
</evidence>
<keyword evidence="7" id="KW-0630">Potassium</keyword>
<evidence type="ECO:0000256" key="10">
    <source>
        <dbReference type="ARBA" id="ARBA00023136"/>
    </source>
</evidence>
<feature type="transmembrane region" description="Helical" evidence="13">
    <location>
        <begin position="163"/>
        <end position="193"/>
    </location>
</feature>
<comment type="similarity">
    <text evidence="2">Belongs to the TMEM175 family.</text>
</comment>
<feature type="transmembrane region" description="Helical" evidence="13">
    <location>
        <begin position="12"/>
        <end position="32"/>
    </location>
</feature>
<keyword evidence="6" id="KW-0631">Potassium channel</keyword>
<evidence type="ECO:0000256" key="13">
    <source>
        <dbReference type="SAM" id="Phobius"/>
    </source>
</evidence>
<evidence type="ECO:0000256" key="11">
    <source>
        <dbReference type="ARBA" id="ARBA00023303"/>
    </source>
</evidence>
<dbReference type="PANTHER" id="PTHR31462:SF5">
    <property type="entry name" value="ENDOSOMAL_LYSOSOMAL PROTON CHANNEL TMEM175"/>
    <property type="match status" value="1"/>
</dbReference>
<evidence type="ECO:0000256" key="7">
    <source>
        <dbReference type="ARBA" id="ARBA00022958"/>
    </source>
</evidence>
<evidence type="ECO:0000256" key="6">
    <source>
        <dbReference type="ARBA" id="ARBA00022826"/>
    </source>
</evidence>
<dbReference type="Proteomes" id="UP001232992">
    <property type="component" value="Unassembled WGS sequence"/>
</dbReference>
<keyword evidence="3" id="KW-0813">Transport</keyword>
<proteinExistence type="inferred from homology"/>
<keyword evidence="8 13" id="KW-1133">Transmembrane helix</keyword>
<comment type="caution">
    <text evidence="14">The sequence shown here is derived from an EMBL/GenBank/DDBJ whole genome shotgun (WGS) entry which is preliminary data.</text>
</comment>
<evidence type="ECO:0000256" key="8">
    <source>
        <dbReference type="ARBA" id="ARBA00022989"/>
    </source>
</evidence>
<dbReference type="RefSeq" id="WP_283758389.1">
    <property type="nucleotide sequence ID" value="NZ_JAQOSQ010000009.1"/>
</dbReference>
<keyword evidence="11" id="KW-0407">Ion channel</keyword>
<evidence type="ECO:0000256" key="3">
    <source>
        <dbReference type="ARBA" id="ARBA00022448"/>
    </source>
</evidence>
<evidence type="ECO:0000313" key="15">
    <source>
        <dbReference type="Proteomes" id="UP001232992"/>
    </source>
</evidence>
<organism evidence="14 15">
    <name type="scientific">Roseofilum casamattae BLCC-M143</name>
    <dbReference type="NCBI Taxonomy" id="3022442"/>
    <lineage>
        <taxon>Bacteria</taxon>
        <taxon>Bacillati</taxon>
        <taxon>Cyanobacteriota</taxon>
        <taxon>Cyanophyceae</taxon>
        <taxon>Desertifilales</taxon>
        <taxon>Desertifilaceae</taxon>
        <taxon>Roseofilum</taxon>
        <taxon>Roseofilum casamattae</taxon>
    </lineage>
</organism>
<keyword evidence="15" id="KW-1185">Reference proteome</keyword>
<dbReference type="Pfam" id="PF06736">
    <property type="entry name" value="TMEM175"/>
    <property type="match status" value="1"/>
</dbReference>
<evidence type="ECO:0000256" key="2">
    <source>
        <dbReference type="ARBA" id="ARBA00006920"/>
    </source>
</evidence>
<evidence type="ECO:0000256" key="4">
    <source>
        <dbReference type="ARBA" id="ARBA00022538"/>
    </source>
</evidence>
<dbReference type="EMBL" id="JAQOSQ010000009">
    <property type="protein sequence ID" value="MDJ1183737.1"/>
    <property type="molecule type" value="Genomic_DNA"/>
</dbReference>
<feature type="transmembrane region" description="Helical" evidence="13">
    <location>
        <begin position="82"/>
        <end position="100"/>
    </location>
</feature>
<evidence type="ECO:0000313" key="14">
    <source>
        <dbReference type="EMBL" id="MDJ1183737.1"/>
    </source>
</evidence>
<keyword evidence="10 13" id="KW-0472">Membrane</keyword>
<evidence type="ECO:0000256" key="9">
    <source>
        <dbReference type="ARBA" id="ARBA00023065"/>
    </source>
</evidence>
<reference evidence="14 15" key="1">
    <citation type="submission" date="2023-01" db="EMBL/GenBank/DDBJ databases">
        <title>Novel diversity within Roseofilum (Cyanobacteria; Desertifilaceae) from marine benthic mats with descriptions of four novel species.</title>
        <authorList>
            <person name="Wang Y."/>
            <person name="Berthold D.E."/>
            <person name="Hu J."/>
            <person name="Lefler F.W."/>
            <person name="Laughinghouse H.D. IV."/>
        </authorList>
    </citation>
    <scope>NUCLEOTIDE SEQUENCE [LARGE SCALE GENOMIC DNA]</scope>
    <source>
        <strain evidence="14 15">BLCC-M143</strain>
    </source>
</reference>
<protein>
    <submittedName>
        <fullName evidence="14">TMEM175 family protein</fullName>
    </submittedName>
</protein>
<feature type="transmembrane region" description="Helical" evidence="13">
    <location>
        <begin position="52"/>
        <end position="70"/>
    </location>
</feature>
<gene>
    <name evidence="14" type="ORF">PMH09_11110</name>
</gene>
<dbReference type="InterPro" id="IPR010617">
    <property type="entry name" value="TMEM175-like"/>
</dbReference>
<keyword evidence="9" id="KW-0406">Ion transport</keyword>
<evidence type="ECO:0000256" key="1">
    <source>
        <dbReference type="ARBA" id="ARBA00004141"/>
    </source>
</evidence>
<dbReference type="PANTHER" id="PTHR31462">
    <property type="entry name" value="ENDOSOMAL/LYSOSOMAL POTASSIUM CHANNEL TMEM175"/>
    <property type="match status" value="1"/>
</dbReference>
<name>A0ABT7BX10_9CYAN</name>
<accession>A0ABT7BX10</accession>
<keyword evidence="4" id="KW-0633">Potassium transport</keyword>
<keyword evidence="5 13" id="KW-0812">Transmembrane</keyword>
<evidence type="ECO:0000256" key="5">
    <source>
        <dbReference type="ARBA" id="ARBA00022692"/>
    </source>
</evidence>
<comment type="subcellular location">
    <subcellularLocation>
        <location evidence="1">Membrane</location>
        <topology evidence="1">Multi-pass membrane protein</topology>
    </subcellularLocation>
</comment>
<comment type="catalytic activity">
    <reaction evidence="12">
        <text>K(+)(in) = K(+)(out)</text>
        <dbReference type="Rhea" id="RHEA:29463"/>
        <dbReference type="ChEBI" id="CHEBI:29103"/>
    </reaction>
</comment>
<feature type="transmembrane region" description="Helical" evidence="13">
    <location>
        <begin position="112"/>
        <end position="134"/>
    </location>
</feature>
<sequence>MLNKPIQRLTQLSDIIFAVTMTILALGFDPMPDNPELSENVTDWLLSQLPDLAMYVITFVTIAFYWLTHIHQFKYYQKTDSIHIFLTLFSLMFVVLLAYASDLSVFYDREFAVQTFFSLSATGIGLFSSAAWIYGTYNRRLVTSDLPDATIRDIRQEGYIEPIISLLAIGGAWLASWGWTATFVVGFPVAFLIQSKLTNSKDDVVPIGDRNLHAS</sequence>